<organism evidence="2 3">
    <name type="scientific">Burkholderia pseudomallei (strain 1710b)</name>
    <dbReference type="NCBI Taxonomy" id="320372"/>
    <lineage>
        <taxon>Bacteria</taxon>
        <taxon>Pseudomonadati</taxon>
        <taxon>Pseudomonadota</taxon>
        <taxon>Betaproteobacteria</taxon>
        <taxon>Burkholderiales</taxon>
        <taxon>Burkholderiaceae</taxon>
        <taxon>Burkholderia</taxon>
        <taxon>pseudomallei group</taxon>
    </lineage>
</organism>
<dbReference type="AlphaFoldDB" id="Q3JXN1"/>
<feature type="compositionally biased region" description="Basic residues" evidence="1">
    <location>
        <begin position="200"/>
        <end position="213"/>
    </location>
</feature>
<dbReference type="EMBL" id="CP000124">
    <property type="protein sequence ID" value="ABA49427.1"/>
    <property type="molecule type" value="Genomic_DNA"/>
</dbReference>
<evidence type="ECO:0000313" key="3">
    <source>
        <dbReference type="Proteomes" id="UP000002700"/>
    </source>
</evidence>
<feature type="compositionally biased region" description="Basic and acidic residues" evidence="1">
    <location>
        <begin position="117"/>
        <end position="143"/>
    </location>
</feature>
<proteinExistence type="predicted"/>
<dbReference type="EnsemblBacteria" id="ABA49427">
    <property type="protein sequence ID" value="ABA49427"/>
    <property type="gene ID" value="BURPS1710b_0257"/>
</dbReference>
<feature type="compositionally biased region" description="Basic and acidic residues" evidence="1">
    <location>
        <begin position="215"/>
        <end position="234"/>
    </location>
</feature>
<name>Q3JXN1_BURP1</name>
<protein>
    <submittedName>
        <fullName evidence="2">Uncharacterized protein</fullName>
    </submittedName>
</protein>
<dbReference type="HOGENOM" id="CLU_502210_0_0_4"/>
<reference evidence="2 3" key="1">
    <citation type="submission" date="2005-09" db="EMBL/GenBank/DDBJ databases">
        <authorList>
            <person name="Woods D.E."/>
            <person name="Nierman W.C."/>
        </authorList>
    </citation>
    <scope>NUCLEOTIDE SEQUENCE [LARGE SCALE GENOMIC DNA]</scope>
    <source>
        <strain evidence="2 3">1710b</strain>
    </source>
</reference>
<feature type="region of interest" description="Disordered" evidence="1">
    <location>
        <begin position="110"/>
        <end position="234"/>
    </location>
</feature>
<evidence type="ECO:0000313" key="2">
    <source>
        <dbReference type="EMBL" id="ABA49427.1"/>
    </source>
</evidence>
<feature type="compositionally biased region" description="Basic residues" evidence="1">
    <location>
        <begin position="144"/>
        <end position="154"/>
    </location>
</feature>
<accession>Q3JXN1</accession>
<feature type="region of interest" description="Disordered" evidence="1">
    <location>
        <begin position="382"/>
        <end position="412"/>
    </location>
</feature>
<dbReference type="Proteomes" id="UP000002700">
    <property type="component" value="Chromosome I"/>
</dbReference>
<feature type="compositionally biased region" description="Basic residues" evidence="1">
    <location>
        <begin position="179"/>
        <end position="189"/>
    </location>
</feature>
<gene>
    <name evidence="2" type="ordered locus">BURPS1710b_0257</name>
</gene>
<dbReference type="KEGG" id="bpm:BURPS1710b_0257"/>
<evidence type="ECO:0000256" key="1">
    <source>
        <dbReference type="SAM" id="MobiDB-lite"/>
    </source>
</evidence>
<sequence length="542" mass="62147">MPPARARLLRPALQLFRCFAKPCRAAARRARLIQPKNARHPVLIPRFAWPARKRREGLRPLRWRGRSTRIAQRLRSRRCVLRKNGGQHDIGGDDLETTIPGTFHRDGRLRGAASARAVERPALRAHRPERSDLSLAREREGRSRDRHGARRRAVVQRQPLGAEGRGGHRRRHEGDLPARKRIHGSRRQHGGPGPDLRPRCVGRRRKRHVRQAHRGLPEHDRARRGGDLRRPLRLGEAHDRGRRLDEREQLQADDLLRGRCDGHALQQRPRVEEAVRQRHLRERGLRVQQFDELRAELDLSGRARLQRRPVQRVGLLQPREPRGLREQVVLGRRQLHVRHLPRERRLLPLPGRSGRARPAPGQRVDGVVQGRAEGRARLRARLSADARAQRRVQQRRQRAEREHRRLQPHVGRRQRLQGNAVRLGVLPPVEAHRAVPRRRLHAPARRLYGRVHARRDQSARADDRHPHAVLIRRAGRPADASAVPPFALPAPPACSVFPAFFAAPARSPARRGVRRPGSCRAFCLPRPFVDEPRGTPSNSAAP</sequence>